<dbReference type="RefSeq" id="WP_119058922.1">
    <property type="nucleotide sequence ID" value="NZ_UNSC01000001.1"/>
</dbReference>
<dbReference type="Proteomes" id="UP000262142">
    <property type="component" value="Unassembled WGS sequence"/>
</dbReference>
<feature type="coiled-coil region" evidence="1">
    <location>
        <begin position="673"/>
        <end position="714"/>
    </location>
</feature>
<dbReference type="InterPro" id="IPR027417">
    <property type="entry name" value="P-loop_NTPase"/>
</dbReference>
<feature type="coiled-coil region" evidence="1">
    <location>
        <begin position="424"/>
        <end position="633"/>
    </location>
</feature>
<dbReference type="InterPro" id="IPR038729">
    <property type="entry name" value="Rad50/SbcC_AAA"/>
</dbReference>
<dbReference type="SUPFAM" id="SSF52540">
    <property type="entry name" value="P-loop containing nucleoside triphosphate hydrolases"/>
    <property type="match status" value="1"/>
</dbReference>
<feature type="coiled-coil region" evidence="1">
    <location>
        <begin position="194"/>
        <end position="282"/>
    </location>
</feature>
<evidence type="ECO:0000259" key="2">
    <source>
        <dbReference type="Pfam" id="PF13476"/>
    </source>
</evidence>
<gene>
    <name evidence="3" type="primary">sbcC</name>
    <name evidence="3" type="ORF">SAMEA104719789_00431</name>
</gene>
<feature type="domain" description="Rad50/SbcC-type AAA" evidence="2">
    <location>
        <begin position="5"/>
        <end position="246"/>
    </location>
</feature>
<protein>
    <submittedName>
        <fullName evidence="3">Nuclease sbcCD subunit C</fullName>
    </submittedName>
</protein>
<evidence type="ECO:0000313" key="3">
    <source>
        <dbReference type="EMBL" id="SZD71334.1"/>
    </source>
</evidence>
<proteinExistence type="predicted"/>
<dbReference type="OrthoDB" id="9795626at2"/>
<name>A0A383TUL8_9FLAO</name>
<dbReference type="GO" id="GO:0016887">
    <property type="term" value="F:ATP hydrolysis activity"/>
    <property type="evidence" value="ECO:0007669"/>
    <property type="project" value="InterPro"/>
</dbReference>
<keyword evidence="4" id="KW-1185">Reference proteome</keyword>
<dbReference type="AlphaFoldDB" id="A0A383TUL8"/>
<dbReference type="Gene3D" id="3.40.50.300">
    <property type="entry name" value="P-loop containing nucleotide triphosphate hydrolases"/>
    <property type="match status" value="2"/>
</dbReference>
<reference evidence="3 4" key="1">
    <citation type="submission" date="2018-09" db="EMBL/GenBank/DDBJ databases">
        <authorList>
            <consortium name="Pathogen Informatics"/>
        </authorList>
    </citation>
    <scope>NUCLEOTIDE SEQUENCE [LARGE SCALE GENOMIC DNA]</scope>
    <source>
        <strain evidence="3 4">OH-22767</strain>
    </source>
</reference>
<accession>A0A383TUL8</accession>
<dbReference type="PANTHER" id="PTHR32114">
    <property type="entry name" value="ABC TRANSPORTER ABCH.3"/>
    <property type="match status" value="1"/>
</dbReference>
<dbReference type="Pfam" id="PF13476">
    <property type="entry name" value="AAA_23"/>
    <property type="match status" value="1"/>
</dbReference>
<dbReference type="PANTHER" id="PTHR32114:SF2">
    <property type="entry name" value="ABC TRANSPORTER ABCH.3"/>
    <property type="match status" value="1"/>
</dbReference>
<dbReference type="EMBL" id="UNSC01000001">
    <property type="protein sequence ID" value="SZD71334.1"/>
    <property type="molecule type" value="Genomic_DNA"/>
</dbReference>
<evidence type="ECO:0000313" key="4">
    <source>
        <dbReference type="Proteomes" id="UP000262142"/>
    </source>
</evidence>
<keyword evidence="1" id="KW-0175">Coiled coil</keyword>
<evidence type="ECO:0000256" key="1">
    <source>
        <dbReference type="SAM" id="Coils"/>
    </source>
</evidence>
<organism evidence="3 4">
    <name type="scientific">Candidatus Ornithobacterium hominis</name>
    <dbReference type="NCBI Taxonomy" id="2497989"/>
    <lineage>
        <taxon>Bacteria</taxon>
        <taxon>Pseudomonadati</taxon>
        <taxon>Bacteroidota</taxon>
        <taxon>Flavobacteriia</taxon>
        <taxon>Flavobacteriales</taxon>
        <taxon>Weeksellaceae</taxon>
        <taxon>Ornithobacterium</taxon>
    </lineage>
</organism>
<sequence length="1001" mass="116960">MKILKIHFKNIHSLEGEHKIDFTQKPFAQSHLFAITGATGSGKSTILDVIPLALYNKIPRLESAISKNLMLKNGAILTRGQREAFARVTYACKKGIFTTEWHVRVANNGNLQDHEMFLYDAEGKPITQKKSEVPAKNEELIGLNYEQFTKSVMLAQSEFSRFLKVKKEERSALLEQITGTAIYRRLGQAAYEKFKGLKNLMEESEHRVTDLKTKLLTPEEIQKIQTQEKELKEIQKSLTNELKELESNLEAFSQWEIQKNQITELTKREEKAQQNLENFHLTEGEKLIWHEKTNAFGDELFDWNAKKNDLQGYQSEIDLKTKEKISAEKRVHETIYAVQNWVKIPNLESEEIDFALSDFYQKIKKWEDERNKKLSLYKELKAAVSAELRVLNLPFESTKLTHLKQKWSEIEQFFKPLKIQEISKKDFLAQKERLQEAIEKIQSIEKKALEIIQFEQNNTEKKDKLRRWNEEKLDLSPRLRELRNFLSLQKLNVEKLELEIQNRELQKTLADYRADLEENKPCPLCGSVHHPWANKAVEKTDELHKKFKEEKKLLENRQEEKFKLETDFSSLEKNITALEKEVSENERELQLLIQIFRKESAEFHWNSDFSTLISEKKKALKNWENYYENLMEKKALETVLPLYERLDKITQEGLDLKKKIDEATHGADLYETTQFLQKKWQEAKSNLRNAEQNLADLNAIRDEKEKIFQGLEKKLENQVSRLGFDSISSAFDKRLNAEVVKSLNERKSNMIQSFENLKLEKNLLKKSFDVLDSQLKNLDFEQSLLARKETAANLESNEVLLKEFFAQQRQQQIYETEILLLNEKIAVENKKIRYWRMLNELIGDARGKRFNDFAQDLTLSQLLHLANKRLVQLKSRYWLTQPEANEDDGLMAIDQDMGNQRRSVKTLSGGETFILSLALALGLSDLAAHNVRIETLFIDEGFGTLDPEILDKTMDTLERLQQENQRMIGIISHVEMLKERISTQIQIKQNGNGMSDIEVVG</sequence>
<dbReference type="GO" id="GO:0006302">
    <property type="term" value="P:double-strand break repair"/>
    <property type="evidence" value="ECO:0007669"/>
    <property type="project" value="InterPro"/>
</dbReference>
<dbReference type="Pfam" id="PF13558">
    <property type="entry name" value="SbcC_Walker_B"/>
    <property type="match status" value="1"/>
</dbReference>